<dbReference type="Gene3D" id="3.50.50.60">
    <property type="entry name" value="FAD/NAD(P)-binding domain"/>
    <property type="match status" value="1"/>
</dbReference>
<accession>A0AAV6FND5</accession>
<feature type="transmembrane region" description="Helical" evidence="7">
    <location>
        <begin position="49"/>
        <end position="70"/>
    </location>
</feature>
<feature type="transmembrane region" description="Helical" evidence="7">
    <location>
        <begin position="79"/>
        <end position="99"/>
    </location>
</feature>
<keyword evidence="6" id="KW-0520">NAD</keyword>
<dbReference type="PANTHER" id="PTHR46091:SF2">
    <property type="entry name" value="AMINE OXIDASE DOMAIN-CONTAINING PROTEIN"/>
    <property type="match status" value="1"/>
</dbReference>
<keyword evidence="7" id="KW-0812">Transmembrane</keyword>
<proteinExistence type="inferred from homology"/>
<evidence type="ECO:0008006" key="10">
    <source>
        <dbReference type="Google" id="ProtNLM"/>
    </source>
</evidence>
<keyword evidence="2" id="KW-0285">Flavoprotein</keyword>
<name>A0AAV6FND5_9TELE</name>
<evidence type="ECO:0000256" key="2">
    <source>
        <dbReference type="ARBA" id="ARBA00022630"/>
    </source>
</evidence>
<keyword evidence="9" id="KW-1185">Reference proteome</keyword>
<evidence type="ECO:0000256" key="5">
    <source>
        <dbReference type="ARBA" id="ARBA00022857"/>
    </source>
</evidence>
<dbReference type="Proteomes" id="UP000823561">
    <property type="component" value="Chromosome 22"/>
</dbReference>
<keyword evidence="5" id="KW-0521">NADP</keyword>
<organism evidence="8 9">
    <name type="scientific">Alosa alosa</name>
    <name type="common">allis shad</name>
    <dbReference type="NCBI Taxonomy" id="278164"/>
    <lineage>
        <taxon>Eukaryota</taxon>
        <taxon>Metazoa</taxon>
        <taxon>Chordata</taxon>
        <taxon>Craniata</taxon>
        <taxon>Vertebrata</taxon>
        <taxon>Euteleostomi</taxon>
        <taxon>Actinopterygii</taxon>
        <taxon>Neopterygii</taxon>
        <taxon>Teleostei</taxon>
        <taxon>Clupei</taxon>
        <taxon>Clupeiformes</taxon>
        <taxon>Clupeoidei</taxon>
        <taxon>Clupeidae</taxon>
        <taxon>Alosa</taxon>
    </lineage>
</organism>
<keyword evidence="7" id="KW-1133">Transmembrane helix</keyword>
<dbReference type="PANTHER" id="PTHR46091">
    <property type="entry name" value="BLR7054 PROTEIN"/>
    <property type="match status" value="1"/>
</dbReference>
<evidence type="ECO:0000313" key="9">
    <source>
        <dbReference type="Proteomes" id="UP000823561"/>
    </source>
</evidence>
<gene>
    <name evidence="8" type="ORF">AALO_G00281860</name>
</gene>
<comment type="similarity">
    <text evidence="1">Belongs to the carotenoid/retinoid oxidoreductase family. CrtISO subfamily.</text>
</comment>
<dbReference type="SUPFAM" id="SSF51905">
    <property type="entry name" value="FAD/NAD(P)-binding domain"/>
    <property type="match status" value="1"/>
</dbReference>
<keyword evidence="4" id="KW-0274">FAD</keyword>
<evidence type="ECO:0000256" key="1">
    <source>
        <dbReference type="ARBA" id="ARBA00005855"/>
    </source>
</evidence>
<evidence type="ECO:0000256" key="6">
    <source>
        <dbReference type="ARBA" id="ARBA00023027"/>
    </source>
</evidence>
<reference evidence="8" key="1">
    <citation type="submission" date="2020-10" db="EMBL/GenBank/DDBJ databases">
        <title>Chromosome-scale genome assembly of the Allis shad, Alosa alosa.</title>
        <authorList>
            <person name="Margot Z."/>
            <person name="Christophe K."/>
            <person name="Cabau C."/>
            <person name="Louis A."/>
            <person name="Berthelot C."/>
            <person name="Parey E."/>
            <person name="Roest Crollius H."/>
            <person name="Montfort J."/>
            <person name="Robinson-Rechavi M."/>
            <person name="Bucao C."/>
            <person name="Bouchez O."/>
            <person name="Gislard M."/>
            <person name="Lluch J."/>
            <person name="Milhes M."/>
            <person name="Lampietro C."/>
            <person name="Lopez Roques C."/>
            <person name="Donnadieu C."/>
            <person name="Braasch I."/>
            <person name="Desvignes T."/>
            <person name="Postlethwait J."/>
            <person name="Bobe J."/>
            <person name="Guiguen Y."/>
        </authorList>
    </citation>
    <scope>NUCLEOTIDE SEQUENCE</scope>
    <source>
        <strain evidence="8">M-15738</strain>
        <tissue evidence="8">Blood</tissue>
    </source>
</reference>
<dbReference type="InterPro" id="IPR052206">
    <property type="entry name" value="Retinol_saturase"/>
</dbReference>
<feature type="transmembrane region" description="Helical" evidence="7">
    <location>
        <begin position="594"/>
        <end position="615"/>
    </location>
</feature>
<evidence type="ECO:0000256" key="7">
    <source>
        <dbReference type="SAM" id="Phobius"/>
    </source>
</evidence>
<sequence>MWLLMFVAWSLACAGGTYWYLFGKPSLFSLESLRPKESLEPDQEKRNRLLLKALGGFCCVSLVCYVGLWIRSLTLIMKLLLFLVSGSLACTGGTYWYLFLKPSPFSLESLRPTEPLEVDQKKRNKVLKKGFSRERIPENLDAIIIGSGLGGLTTAACMAKKGKRVLVLEQHDNAGGCCHTFTEKGFEFDVGLHYVGQLHENSLMRIAFDQITEGQLEFVTLPQHFDNIHIGQGEEHREYSFYTGKTEMEANMKKQFPDDTKAVEEFFRVMKSGIADRCSSVFRLATTGVTTWADQLTNNKDLQLMFNYLFIGECLQVIAPRDCSLFMNALLIHHYKRGAYYPRGGASEIPYHISNTIRKYGGVAVRKGQEVVEVKAPIVISNCGLFNTFKYLLPPQIQMKHDIQTRAQMMKPGKACVLLFCGFDATAEELDITPTTLWLFKENDIDKSMDKFFAMSKDEAPDNVPMVFITFPSAKDTSSQIRHPGKSCMTVLTMVNYEWFEEWKDSTVRKRGERLHTEYKNRFADHLFNWAWVVYQEIATPLSNEHYLRAFRGAPYSGEHTLERFDPVLMAKNRCDTPVKNLYITGQDVFSCGIAGALHGGLICASTVLGHILYVDLFMMKIKLKGGSILRTLQKLFF</sequence>
<comment type="caution">
    <text evidence="8">The sequence shown here is derived from an EMBL/GenBank/DDBJ whole genome shotgun (WGS) entry which is preliminary data.</text>
</comment>
<evidence type="ECO:0000313" key="8">
    <source>
        <dbReference type="EMBL" id="KAG5263046.1"/>
    </source>
</evidence>
<keyword evidence="7" id="KW-0472">Membrane</keyword>
<keyword evidence="3" id="KW-0732">Signal</keyword>
<evidence type="ECO:0000256" key="4">
    <source>
        <dbReference type="ARBA" id="ARBA00022827"/>
    </source>
</evidence>
<dbReference type="InterPro" id="IPR036188">
    <property type="entry name" value="FAD/NAD-bd_sf"/>
</dbReference>
<dbReference type="AlphaFoldDB" id="A0AAV6FND5"/>
<evidence type="ECO:0000256" key="3">
    <source>
        <dbReference type="ARBA" id="ARBA00022729"/>
    </source>
</evidence>
<dbReference type="EMBL" id="JADWDJ010000022">
    <property type="protein sequence ID" value="KAG5263046.1"/>
    <property type="molecule type" value="Genomic_DNA"/>
</dbReference>
<protein>
    <recommendedName>
        <fullName evidence="10">Amine oxidase domain-containing protein</fullName>
    </recommendedName>
</protein>
<dbReference type="Pfam" id="PF13450">
    <property type="entry name" value="NAD_binding_8"/>
    <property type="match status" value="1"/>
</dbReference>